<dbReference type="GO" id="GO:0005886">
    <property type="term" value="C:plasma membrane"/>
    <property type="evidence" value="ECO:0007669"/>
    <property type="project" value="TreeGrafter"/>
</dbReference>
<proteinExistence type="inferred from homology"/>
<dbReference type="PIRSF" id="PIRSF038471">
    <property type="entry name" value="MreC"/>
    <property type="match status" value="1"/>
</dbReference>
<evidence type="ECO:0000256" key="4">
    <source>
        <dbReference type="ARBA" id="ARBA00032089"/>
    </source>
</evidence>
<dbReference type="GO" id="GO:0008360">
    <property type="term" value="P:regulation of cell shape"/>
    <property type="evidence" value="ECO:0007669"/>
    <property type="project" value="UniProtKB-KW"/>
</dbReference>
<sequence length="282" mass="31106">MVAFILLSLALMITDYRSGYLDSTRAVLSTLISPLHYAIDTPIRIIYWAHDHLATYTALMKENVRLRHQLLLNQVRLGKFSDLEAENARLRQLLGSAEKIGEKVMITEIMAVDMNPLRRQIMIDKGTHDGVIVGHSLVDIKGVMGQVIQTAPLLSTVLLITDPSHALPVQVNRNGFRSIALGTGQDLLELSYIPTNADLDVGDVLVTSGLGGKFPSGYPVGEITQLERDTGQPFARIMVKPYAWLERNREALLVTPAARPLMANPSEPVSPKPKNILPDSQE</sequence>
<keyword evidence="3 5" id="KW-0133">Cell shape</keyword>
<accession>A0A450XQ31</accession>
<dbReference type="PANTHER" id="PTHR34138:SF1">
    <property type="entry name" value="CELL SHAPE-DETERMINING PROTEIN MREC"/>
    <property type="match status" value="1"/>
</dbReference>
<evidence type="ECO:0000259" key="7">
    <source>
        <dbReference type="Pfam" id="PF04085"/>
    </source>
</evidence>
<dbReference type="PANTHER" id="PTHR34138">
    <property type="entry name" value="CELL SHAPE-DETERMINING PROTEIN MREC"/>
    <property type="match status" value="1"/>
</dbReference>
<reference evidence="8" key="1">
    <citation type="submission" date="2019-02" db="EMBL/GenBank/DDBJ databases">
        <authorList>
            <person name="Gruber-Vodicka R. H."/>
            <person name="Seah K. B. B."/>
        </authorList>
    </citation>
    <scope>NUCLEOTIDE SEQUENCE</scope>
    <source>
        <strain evidence="8">BECK_BZ197</strain>
    </source>
</reference>
<dbReference type="AlphaFoldDB" id="A0A450XQ31"/>
<evidence type="ECO:0000256" key="3">
    <source>
        <dbReference type="ARBA" id="ARBA00022960"/>
    </source>
</evidence>
<comment type="function">
    <text evidence="5">Involved in formation and maintenance of cell shape.</text>
</comment>
<protein>
    <recommendedName>
        <fullName evidence="2 5">Cell shape-determining protein MreC</fullName>
    </recommendedName>
    <alternativeName>
        <fullName evidence="4 5">Cell shape protein MreC</fullName>
    </alternativeName>
</protein>
<feature type="region of interest" description="Disordered" evidence="6">
    <location>
        <begin position="261"/>
        <end position="282"/>
    </location>
</feature>
<gene>
    <name evidence="8" type="ORF">BECKMB1821G_GA0114241_10847</name>
</gene>
<evidence type="ECO:0000313" key="8">
    <source>
        <dbReference type="EMBL" id="VFK31443.1"/>
    </source>
</evidence>
<dbReference type="InterPro" id="IPR055342">
    <property type="entry name" value="MreC_beta-barrel_core"/>
</dbReference>
<organism evidence="8">
    <name type="scientific">Candidatus Kentrum sp. MB</name>
    <dbReference type="NCBI Taxonomy" id="2138164"/>
    <lineage>
        <taxon>Bacteria</taxon>
        <taxon>Pseudomonadati</taxon>
        <taxon>Pseudomonadota</taxon>
        <taxon>Gammaproteobacteria</taxon>
        <taxon>Candidatus Kentrum</taxon>
    </lineage>
</organism>
<evidence type="ECO:0000256" key="1">
    <source>
        <dbReference type="ARBA" id="ARBA00009369"/>
    </source>
</evidence>
<evidence type="ECO:0000256" key="5">
    <source>
        <dbReference type="PIRNR" id="PIRNR038471"/>
    </source>
</evidence>
<dbReference type="InterPro" id="IPR042177">
    <property type="entry name" value="Cell/Rod_1"/>
</dbReference>
<dbReference type="InterPro" id="IPR042175">
    <property type="entry name" value="Cell/Rod_MreC_2"/>
</dbReference>
<comment type="similarity">
    <text evidence="1 5">Belongs to the MreC family.</text>
</comment>
<feature type="domain" description="Rod shape-determining protein MreC beta-barrel core" evidence="7">
    <location>
        <begin position="109"/>
        <end position="254"/>
    </location>
</feature>
<evidence type="ECO:0000256" key="6">
    <source>
        <dbReference type="SAM" id="MobiDB-lite"/>
    </source>
</evidence>
<evidence type="ECO:0000256" key="2">
    <source>
        <dbReference type="ARBA" id="ARBA00013855"/>
    </source>
</evidence>
<dbReference type="EMBL" id="CAADFO010000084">
    <property type="protein sequence ID" value="VFK31443.1"/>
    <property type="molecule type" value="Genomic_DNA"/>
</dbReference>
<dbReference type="Gene3D" id="2.40.10.350">
    <property type="entry name" value="Rod shape-determining protein MreC, domain 2"/>
    <property type="match status" value="1"/>
</dbReference>
<dbReference type="InterPro" id="IPR007221">
    <property type="entry name" value="MreC"/>
</dbReference>
<dbReference type="Pfam" id="PF04085">
    <property type="entry name" value="MreC"/>
    <property type="match status" value="1"/>
</dbReference>
<name>A0A450XQ31_9GAMM</name>
<dbReference type="NCBIfam" id="TIGR00219">
    <property type="entry name" value="mreC"/>
    <property type="match status" value="1"/>
</dbReference>
<dbReference type="Gene3D" id="2.40.10.340">
    <property type="entry name" value="Rod shape-determining protein MreC, domain 1"/>
    <property type="match status" value="1"/>
</dbReference>